<keyword evidence="2" id="KW-1185">Reference proteome</keyword>
<reference evidence="1 2" key="1">
    <citation type="journal article" date="2010" name="Science">
        <title>Genomic comparison of the ants Camponotus floridanus and Harpegnathos saltator.</title>
        <authorList>
            <person name="Bonasio R."/>
            <person name="Zhang G."/>
            <person name="Ye C."/>
            <person name="Mutti N.S."/>
            <person name="Fang X."/>
            <person name="Qin N."/>
            <person name="Donahue G."/>
            <person name="Yang P."/>
            <person name="Li Q."/>
            <person name="Li C."/>
            <person name="Zhang P."/>
            <person name="Huang Z."/>
            <person name="Berger S.L."/>
            <person name="Reinberg D."/>
            <person name="Wang J."/>
            <person name="Liebig J."/>
        </authorList>
    </citation>
    <scope>NUCLEOTIDE SEQUENCE [LARGE SCALE GENOMIC DNA]</scope>
    <source>
        <strain evidence="2">C129</strain>
    </source>
</reference>
<evidence type="ECO:0000313" key="1">
    <source>
        <dbReference type="EMBL" id="EFN74743.1"/>
    </source>
</evidence>
<dbReference type="Proteomes" id="UP000000311">
    <property type="component" value="Unassembled WGS sequence"/>
</dbReference>
<sequence>MGEVKRRKEGEQTGTNLHPFRYAERLFGEVRDGRNFRMAGEDDRKRLKGEPREKLAVAAKAMVPRRYFNTILAPLDPCREEMERMSLAYDITLSNTLTDLYRRYADKTGRNDPFRHARIRRFPGGWSAREKISRAIGPHVDKDDIVEGFGRCIGCVKGYDSKTVTVRERQTCTFLRGMILHNDHSPRIGTRPANTRKHVFKISRARQNVESTAISRSYRVPTFSNACINFDLPATVILYVMHTLLSIMVRILWNFKCPFFSENLPPMV</sequence>
<gene>
    <name evidence="1" type="ORF">EAG_09745</name>
</gene>
<evidence type="ECO:0000313" key="2">
    <source>
        <dbReference type="Proteomes" id="UP000000311"/>
    </source>
</evidence>
<protein>
    <submittedName>
        <fullName evidence="1">Uncharacterized protein</fullName>
    </submittedName>
</protein>
<name>E1ZVQ2_CAMFO</name>
<dbReference type="EMBL" id="GL434607">
    <property type="protein sequence ID" value="EFN74743.1"/>
    <property type="molecule type" value="Genomic_DNA"/>
</dbReference>
<organism evidence="2">
    <name type="scientific">Camponotus floridanus</name>
    <name type="common">Florida carpenter ant</name>
    <dbReference type="NCBI Taxonomy" id="104421"/>
    <lineage>
        <taxon>Eukaryota</taxon>
        <taxon>Metazoa</taxon>
        <taxon>Ecdysozoa</taxon>
        <taxon>Arthropoda</taxon>
        <taxon>Hexapoda</taxon>
        <taxon>Insecta</taxon>
        <taxon>Pterygota</taxon>
        <taxon>Neoptera</taxon>
        <taxon>Endopterygota</taxon>
        <taxon>Hymenoptera</taxon>
        <taxon>Apocrita</taxon>
        <taxon>Aculeata</taxon>
        <taxon>Formicoidea</taxon>
        <taxon>Formicidae</taxon>
        <taxon>Formicinae</taxon>
        <taxon>Camponotus</taxon>
    </lineage>
</organism>
<proteinExistence type="predicted"/>
<accession>E1ZVQ2</accession>
<dbReference type="AlphaFoldDB" id="E1ZVQ2"/>
<dbReference type="InParanoid" id="E1ZVQ2"/>